<evidence type="ECO:0000313" key="5">
    <source>
        <dbReference type="EMBL" id="PVH91441.1"/>
    </source>
</evidence>
<name>A0A2V1D0C2_9PLEO</name>
<dbReference type="EMBL" id="KZ805864">
    <property type="protein sequence ID" value="PVH91441.1"/>
    <property type="molecule type" value="Genomic_DNA"/>
</dbReference>
<dbReference type="GO" id="GO:0005737">
    <property type="term" value="C:cytoplasm"/>
    <property type="evidence" value="ECO:0007669"/>
    <property type="project" value="UniProtKB-SubCell"/>
</dbReference>
<sequence>MIGMDAVLFIVTANPAFYQDLALLYVQIKITQVYQGKYEAAEMMNWRALEGYEKALGKEHPDTLTSVYCFAYLLHHQHRYNEAILLYKRASSGYTTTLGPDHPTTQACLDHQLSLEQLLHRHEPRHEV</sequence>
<proteinExistence type="predicted"/>
<comment type="subcellular location">
    <subcellularLocation>
        <location evidence="1">Cytoplasm</location>
    </subcellularLocation>
</comment>
<gene>
    <name evidence="5" type="ORF">DM02DRAFT_678088</name>
</gene>
<dbReference type="GO" id="GO:0007018">
    <property type="term" value="P:microtubule-based movement"/>
    <property type="evidence" value="ECO:0007669"/>
    <property type="project" value="TreeGrafter"/>
</dbReference>
<evidence type="ECO:0000256" key="2">
    <source>
        <dbReference type="ARBA" id="ARBA00022490"/>
    </source>
</evidence>
<dbReference type="InterPro" id="IPR011990">
    <property type="entry name" value="TPR-like_helical_dom_sf"/>
</dbReference>
<dbReference type="PANTHER" id="PTHR45783">
    <property type="entry name" value="KINESIN LIGHT CHAIN"/>
    <property type="match status" value="1"/>
</dbReference>
<dbReference type="Proteomes" id="UP000244855">
    <property type="component" value="Unassembled WGS sequence"/>
</dbReference>
<dbReference type="PANTHER" id="PTHR45783:SF3">
    <property type="entry name" value="KINESIN LIGHT CHAIN"/>
    <property type="match status" value="1"/>
</dbReference>
<dbReference type="Pfam" id="PF13374">
    <property type="entry name" value="TPR_10"/>
    <property type="match status" value="2"/>
</dbReference>
<dbReference type="GO" id="GO:0019894">
    <property type="term" value="F:kinesin binding"/>
    <property type="evidence" value="ECO:0007669"/>
    <property type="project" value="TreeGrafter"/>
</dbReference>
<dbReference type="OrthoDB" id="3925022at2759"/>
<evidence type="ECO:0000256" key="3">
    <source>
        <dbReference type="ARBA" id="ARBA00022737"/>
    </source>
</evidence>
<dbReference type="GO" id="GO:0005871">
    <property type="term" value="C:kinesin complex"/>
    <property type="evidence" value="ECO:0007669"/>
    <property type="project" value="InterPro"/>
</dbReference>
<keyword evidence="3" id="KW-0677">Repeat</keyword>
<dbReference type="Gene3D" id="1.25.40.10">
    <property type="entry name" value="Tetratricopeptide repeat domain"/>
    <property type="match status" value="1"/>
</dbReference>
<keyword evidence="4" id="KW-0802">TPR repeat</keyword>
<dbReference type="STRING" id="97972.A0A2V1D0C2"/>
<keyword evidence="6" id="KW-1185">Reference proteome</keyword>
<accession>A0A2V1D0C2</accession>
<organism evidence="5 6">
    <name type="scientific">Periconia macrospinosa</name>
    <dbReference type="NCBI Taxonomy" id="97972"/>
    <lineage>
        <taxon>Eukaryota</taxon>
        <taxon>Fungi</taxon>
        <taxon>Dikarya</taxon>
        <taxon>Ascomycota</taxon>
        <taxon>Pezizomycotina</taxon>
        <taxon>Dothideomycetes</taxon>
        <taxon>Pleosporomycetidae</taxon>
        <taxon>Pleosporales</taxon>
        <taxon>Massarineae</taxon>
        <taxon>Periconiaceae</taxon>
        <taxon>Periconia</taxon>
    </lineage>
</organism>
<evidence type="ECO:0000313" key="6">
    <source>
        <dbReference type="Proteomes" id="UP000244855"/>
    </source>
</evidence>
<dbReference type="SUPFAM" id="SSF48452">
    <property type="entry name" value="TPR-like"/>
    <property type="match status" value="1"/>
</dbReference>
<dbReference type="AlphaFoldDB" id="A0A2V1D0C2"/>
<evidence type="ECO:0000256" key="1">
    <source>
        <dbReference type="ARBA" id="ARBA00004496"/>
    </source>
</evidence>
<keyword evidence="2" id="KW-0963">Cytoplasm</keyword>
<evidence type="ECO:0008006" key="7">
    <source>
        <dbReference type="Google" id="ProtNLM"/>
    </source>
</evidence>
<evidence type="ECO:0000256" key="4">
    <source>
        <dbReference type="ARBA" id="ARBA00022803"/>
    </source>
</evidence>
<reference evidence="5 6" key="1">
    <citation type="journal article" date="2018" name="Sci. Rep.">
        <title>Comparative genomics provides insights into the lifestyle and reveals functional heterogeneity of dark septate endophytic fungi.</title>
        <authorList>
            <person name="Knapp D.G."/>
            <person name="Nemeth J.B."/>
            <person name="Barry K."/>
            <person name="Hainaut M."/>
            <person name="Henrissat B."/>
            <person name="Johnson J."/>
            <person name="Kuo A."/>
            <person name="Lim J.H.P."/>
            <person name="Lipzen A."/>
            <person name="Nolan M."/>
            <person name="Ohm R.A."/>
            <person name="Tamas L."/>
            <person name="Grigoriev I.V."/>
            <person name="Spatafora J.W."/>
            <person name="Nagy L.G."/>
            <person name="Kovacs G.M."/>
        </authorList>
    </citation>
    <scope>NUCLEOTIDE SEQUENCE [LARGE SCALE GENOMIC DNA]</scope>
    <source>
        <strain evidence="5 6">DSE2036</strain>
    </source>
</reference>
<dbReference type="InterPro" id="IPR002151">
    <property type="entry name" value="Kinesin_light"/>
</dbReference>
<protein>
    <recommendedName>
        <fullName evidence="7">TPR-like protein</fullName>
    </recommendedName>
</protein>